<feature type="transmembrane region" description="Helical" evidence="2">
    <location>
        <begin position="184"/>
        <end position="206"/>
    </location>
</feature>
<dbReference type="AlphaFoldDB" id="A0A2C6DSZ2"/>
<evidence type="ECO:0000313" key="4">
    <source>
        <dbReference type="EMBL" id="VFS52967.1"/>
    </source>
</evidence>
<proteinExistence type="inferred from homology"/>
<dbReference type="Pfam" id="PF13347">
    <property type="entry name" value="MFS_2"/>
    <property type="match status" value="1"/>
</dbReference>
<feature type="transmembrane region" description="Helical" evidence="2">
    <location>
        <begin position="268"/>
        <end position="290"/>
    </location>
</feature>
<reference evidence="5" key="2">
    <citation type="submission" date="2017-09" db="EMBL/GenBank/DDBJ databases">
        <title>FDA dAtabase for Regulatory Grade micrObial Sequences (FDA-ARGOS): Supporting development and validation of Infectious Disease Dx tests.</title>
        <authorList>
            <person name="Minogue T."/>
            <person name="Wolcott M."/>
            <person name="Wasieloski L."/>
            <person name="Aguilar W."/>
            <person name="Moore D."/>
            <person name="Tallon L."/>
            <person name="Sadzewicz L."/>
            <person name="Ott S."/>
            <person name="Zhao X."/>
            <person name="Nagaraj S."/>
            <person name="Vavikolanu K."/>
            <person name="Aluvathingal J."/>
            <person name="Nadendla S."/>
            <person name="Sichtig H."/>
        </authorList>
    </citation>
    <scope>NUCLEOTIDE SEQUENCE [LARGE SCALE GENOMIC DNA]</scope>
    <source>
        <strain evidence="5">FDAARGOS_387</strain>
    </source>
</reference>
<dbReference type="Proteomes" id="UP000373449">
    <property type="component" value="Unassembled WGS sequence"/>
</dbReference>
<keyword evidence="2" id="KW-0472">Membrane</keyword>
<feature type="transmembrane region" description="Helical" evidence="2">
    <location>
        <begin position="363"/>
        <end position="387"/>
    </location>
</feature>
<feature type="transmembrane region" description="Helical" evidence="2">
    <location>
        <begin position="84"/>
        <end position="102"/>
    </location>
</feature>
<dbReference type="InterPro" id="IPR001927">
    <property type="entry name" value="Na/Gal_symport"/>
</dbReference>
<feature type="transmembrane region" description="Helical" evidence="2">
    <location>
        <begin position="297"/>
        <end position="315"/>
    </location>
</feature>
<sequence length="451" mass="49728">MTAKDQKIPLFEKISYGLGDTACNLVYIVVTTYLTYYFTDVYGISLGAVGILMLAVRFLDMIDSPILGMLIDKTNTRWGKSRPWILWFCIPFAAACVMLFWGPDLSPSGKMIYAFTAYILVSVLYSAVNNPLSTILPSLTNDQQERTVANTFRMLGGQFGGLVVNLTLLPLVAFFGAGDMQKGFFATICLYAIVAVALLLITFFNTKERVHTDSSQKSLPLKEGIKAIKGNTPWFMALLLTIFCYICYTQRSTAAIYYVTYYIGQPELVPIVNSLAMCSILGLFMVPFLTKRFDKRWVILVGFSVFALGQLIIYLGDKNIALIYFGTVFGAIGKGFTSGLLFVLIADTVDFGEWKSGIRAQGLLVSTAAGIGIKLGAGLGGAIPMWVMAAGGYVANQPQTEASMDAIIASYIWIPIAFALVCVLILFFFKYEKPFNEIIDDLNKRHKLSNN</sequence>
<dbReference type="GO" id="GO:0005886">
    <property type="term" value="C:plasma membrane"/>
    <property type="evidence" value="ECO:0007669"/>
    <property type="project" value="TreeGrafter"/>
</dbReference>
<dbReference type="GO" id="GO:0008643">
    <property type="term" value="P:carbohydrate transport"/>
    <property type="evidence" value="ECO:0007669"/>
    <property type="project" value="InterPro"/>
</dbReference>
<dbReference type="SUPFAM" id="SSF103473">
    <property type="entry name" value="MFS general substrate transporter"/>
    <property type="match status" value="1"/>
</dbReference>
<gene>
    <name evidence="4" type="primary">yicJ</name>
    <name evidence="3" type="ORF">CRN84_22790</name>
    <name evidence="4" type="ORF">NCTC12282_06176</name>
</gene>
<feature type="transmembrane region" description="Helical" evidence="2">
    <location>
        <begin position="44"/>
        <end position="63"/>
    </location>
</feature>
<dbReference type="InterPro" id="IPR036259">
    <property type="entry name" value="MFS_trans_sf"/>
</dbReference>
<keyword evidence="5" id="KW-1185">Reference proteome</keyword>
<reference evidence="4 6" key="3">
    <citation type="submission" date="2019-03" db="EMBL/GenBank/DDBJ databases">
        <authorList>
            <consortium name="Pathogen Informatics"/>
        </authorList>
    </citation>
    <scope>NUCLEOTIDE SEQUENCE [LARGE SCALE GENOMIC DNA]</scope>
    <source>
        <strain evidence="4 6">NCTC12282</strain>
    </source>
</reference>
<dbReference type="EMBL" id="CAADJA010000002">
    <property type="protein sequence ID" value="VFS52967.1"/>
    <property type="molecule type" value="Genomic_DNA"/>
</dbReference>
<accession>A0A2C6DSZ2</accession>
<dbReference type="NCBIfam" id="TIGR00792">
    <property type="entry name" value="gph"/>
    <property type="match status" value="1"/>
</dbReference>
<feature type="transmembrane region" description="Helical" evidence="2">
    <location>
        <begin position="407"/>
        <end position="429"/>
    </location>
</feature>
<comment type="similarity">
    <text evidence="1">Belongs to the sodium:galactoside symporter (TC 2.A.2) family.</text>
</comment>
<dbReference type="Gene3D" id="1.20.1250.20">
    <property type="entry name" value="MFS general substrate transporter like domains"/>
    <property type="match status" value="2"/>
</dbReference>
<dbReference type="STRING" id="1111728.GCA_000427805_03343"/>
<dbReference type="Proteomes" id="UP000224974">
    <property type="component" value="Unassembled WGS sequence"/>
</dbReference>
<dbReference type="OrthoDB" id="181905at2"/>
<feature type="transmembrane region" description="Helical" evidence="2">
    <location>
        <begin position="321"/>
        <end position="343"/>
    </location>
</feature>
<name>A0A2C6DSZ2_9GAMM</name>
<dbReference type="InterPro" id="IPR039672">
    <property type="entry name" value="MFS_2"/>
</dbReference>
<feature type="transmembrane region" description="Helical" evidence="2">
    <location>
        <begin position="227"/>
        <end position="248"/>
    </location>
</feature>
<dbReference type="RefSeq" id="WP_029096859.1">
    <property type="nucleotide sequence ID" value="NZ_CAADJA010000002.1"/>
</dbReference>
<dbReference type="EMBL" id="PDDX01000001">
    <property type="protein sequence ID" value="PHI31944.1"/>
    <property type="molecule type" value="Genomic_DNA"/>
</dbReference>
<evidence type="ECO:0000313" key="6">
    <source>
        <dbReference type="Proteomes" id="UP000373449"/>
    </source>
</evidence>
<evidence type="ECO:0000256" key="2">
    <source>
        <dbReference type="SAM" id="Phobius"/>
    </source>
</evidence>
<dbReference type="GO" id="GO:0015293">
    <property type="term" value="F:symporter activity"/>
    <property type="evidence" value="ECO:0007669"/>
    <property type="project" value="InterPro"/>
</dbReference>
<dbReference type="CDD" id="cd17332">
    <property type="entry name" value="MFS_MelB_like"/>
    <property type="match status" value="1"/>
</dbReference>
<evidence type="ECO:0000256" key="1">
    <source>
        <dbReference type="ARBA" id="ARBA00009617"/>
    </source>
</evidence>
<evidence type="ECO:0000313" key="5">
    <source>
        <dbReference type="Proteomes" id="UP000224974"/>
    </source>
</evidence>
<dbReference type="PANTHER" id="PTHR11328:SF24">
    <property type="entry name" value="MAJOR FACILITATOR SUPERFAMILY (MFS) PROFILE DOMAIN-CONTAINING PROTEIN"/>
    <property type="match status" value="1"/>
</dbReference>
<keyword evidence="2" id="KW-0812">Transmembrane</keyword>
<keyword evidence="2" id="KW-1133">Transmembrane helix</keyword>
<feature type="transmembrane region" description="Helical" evidence="2">
    <location>
        <begin position="21"/>
        <end position="38"/>
    </location>
</feature>
<evidence type="ECO:0000313" key="3">
    <source>
        <dbReference type="EMBL" id="PHI31944.1"/>
    </source>
</evidence>
<feature type="transmembrane region" description="Helical" evidence="2">
    <location>
        <begin position="159"/>
        <end position="178"/>
    </location>
</feature>
<reference evidence="3" key="1">
    <citation type="submission" date="2017-09" db="EMBL/GenBank/DDBJ databases">
        <title>FDA dAtabase for Regulatory Grade micrObial Sequences (FDA-ARGOS): Supporting development and validation of Infectious Disease Dx tests.</title>
        <authorList>
            <person name="Minogue T."/>
            <person name="Wolcott M."/>
            <person name="Wasieloski L."/>
            <person name="Aguilar W."/>
            <person name="Moore D."/>
            <person name="Tallon L.J."/>
            <person name="Sadzewicz L."/>
            <person name="Ott S."/>
            <person name="Zhao X."/>
            <person name="Nagaraj S."/>
            <person name="Vavikolanu K."/>
            <person name="Aluvathingal J."/>
            <person name="Nadendla S."/>
            <person name="Sichtig H."/>
        </authorList>
    </citation>
    <scope>NUCLEOTIDE SEQUENCE</scope>
    <source>
        <strain evidence="3">FDAARGOS_387</strain>
    </source>
</reference>
<feature type="transmembrane region" description="Helical" evidence="2">
    <location>
        <begin position="108"/>
        <end position="128"/>
    </location>
</feature>
<organism evidence="3 5">
    <name type="scientific">Budvicia aquatica</name>
    <dbReference type="NCBI Taxonomy" id="82979"/>
    <lineage>
        <taxon>Bacteria</taxon>
        <taxon>Pseudomonadati</taxon>
        <taxon>Pseudomonadota</taxon>
        <taxon>Gammaproteobacteria</taxon>
        <taxon>Enterobacterales</taxon>
        <taxon>Budviciaceae</taxon>
        <taxon>Budvicia</taxon>
    </lineage>
</organism>
<dbReference type="GO" id="GO:0006814">
    <property type="term" value="P:sodium ion transport"/>
    <property type="evidence" value="ECO:0007669"/>
    <property type="project" value="InterPro"/>
</dbReference>
<protein>
    <submittedName>
        <fullName evidence="4">Inner membrane symporter yicJ</fullName>
    </submittedName>
    <submittedName>
        <fullName evidence="3">MFS transporter</fullName>
    </submittedName>
</protein>
<dbReference type="PANTHER" id="PTHR11328">
    <property type="entry name" value="MAJOR FACILITATOR SUPERFAMILY DOMAIN-CONTAINING PROTEIN"/>
    <property type="match status" value="1"/>
</dbReference>